<dbReference type="Gene3D" id="1.10.287.130">
    <property type="match status" value="1"/>
</dbReference>
<dbReference type="PANTHER" id="PTHR45436">
    <property type="entry name" value="SENSOR HISTIDINE KINASE YKOH"/>
    <property type="match status" value="1"/>
</dbReference>
<evidence type="ECO:0000256" key="6">
    <source>
        <dbReference type="ARBA" id="ARBA00022679"/>
    </source>
</evidence>
<dbReference type="PANTHER" id="PTHR45436:SF10">
    <property type="entry name" value="HISTIDINE KINASE"/>
    <property type="match status" value="1"/>
</dbReference>
<feature type="transmembrane region" description="Helical" evidence="12">
    <location>
        <begin position="7"/>
        <end position="26"/>
    </location>
</feature>
<dbReference type="GO" id="GO:0005886">
    <property type="term" value="C:plasma membrane"/>
    <property type="evidence" value="ECO:0007669"/>
    <property type="project" value="UniProtKB-SubCell"/>
</dbReference>
<evidence type="ECO:0000313" key="15">
    <source>
        <dbReference type="EMBL" id="THJ35262.1"/>
    </source>
</evidence>
<dbReference type="InterPro" id="IPR029151">
    <property type="entry name" value="Sensor-like_sf"/>
</dbReference>
<dbReference type="InterPro" id="IPR036097">
    <property type="entry name" value="HisK_dim/P_sf"/>
</dbReference>
<protein>
    <recommendedName>
        <fullName evidence="3">histidine kinase</fullName>
        <ecNumber evidence="3">2.7.13.3</ecNumber>
    </recommendedName>
</protein>
<dbReference type="SUPFAM" id="SSF55874">
    <property type="entry name" value="ATPase domain of HSP90 chaperone/DNA topoisomerase II/histidine kinase"/>
    <property type="match status" value="1"/>
</dbReference>
<dbReference type="Pfam" id="PF00512">
    <property type="entry name" value="HisKA"/>
    <property type="match status" value="1"/>
</dbReference>
<feature type="domain" description="HAMP" evidence="14">
    <location>
        <begin position="204"/>
        <end position="255"/>
    </location>
</feature>
<dbReference type="AlphaFoldDB" id="A0A4V3YXI1"/>
<keyword evidence="11 12" id="KW-0472">Membrane</keyword>
<evidence type="ECO:0000256" key="7">
    <source>
        <dbReference type="ARBA" id="ARBA00022692"/>
    </source>
</evidence>
<dbReference type="SUPFAM" id="SSF47384">
    <property type="entry name" value="Homodimeric domain of signal transducing histidine kinase"/>
    <property type="match status" value="1"/>
</dbReference>
<dbReference type="EMBL" id="SSWX01000004">
    <property type="protein sequence ID" value="THJ35262.1"/>
    <property type="molecule type" value="Genomic_DNA"/>
</dbReference>
<dbReference type="PRINTS" id="PR00344">
    <property type="entry name" value="BCTRLSENSOR"/>
</dbReference>
<dbReference type="Proteomes" id="UP000306236">
    <property type="component" value="Unassembled WGS sequence"/>
</dbReference>
<dbReference type="Pfam" id="PF02518">
    <property type="entry name" value="HATPase_c"/>
    <property type="match status" value="1"/>
</dbReference>
<keyword evidence="8 15" id="KW-0418">Kinase</keyword>
<evidence type="ECO:0000256" key="3">
    <source>
        <dbReference type="ARBA" id="ARBA00012438"/>
    </source>
</evidence>
<keyword evidence="7 12" id="KW-0812">Transmembrane</keyword>
<evidence type="ECO:0000256" key="2">
    <source>
        <dbReference type="ARBA" id="ARBA00004651"/>
    </source>
</evidence>
<dbReference type="Gene3D" id="3.30.450.20">
    <property type="entry name" value="PAS domain"/>
    <property type="match status" value="1"/>
</dbReference>
<keyword evidence="6 15" id="KW-0808">Transferase</keyword>
<comment type="catalytic activity">
    <reaction evidence="1">
        <text>ATP + protein L-histidine = ADP + protein N-phospho-L-histidine.</text>
        <dbReference type="EC" id="2.7.13.3"/>
    </reaction>
</comment>
<dbReference type="SUPFAM" id="SSF103190">
    <property type="entry name" value="Sensory domain-like"/>
    <property type="match status" value="1"/>
</dbReference>
<evidence type="ECO:0000256" key="8">
    <source>
        <dbReference type="ARBA" id="ARBA00022777"/>
    </source>
</evidence>
<evidence type="ECO:0000259" key="14">
    <source>
        <dbReference type="PROSITE" id="PS50885"/>
    </source>
</evidence>
<evidence type="ECO:0000259" key="13">
    <source>
        <dbReference type="PROSITE" id="PS50109"/>
    </source>
</evidence>
<gene>
    <name evidence="15" type="primary">creC</name>
    <name evidence="15" type="ORF">E8K88_04530</name>
</gene>
<evidence type="ECO:0000256" key="11">
    <source>
        <dbReference type="ARBA" id="ARBA00023136"/>
    </source>
</evidence>
<evidence type="ECO:0000256" key="5">
    <source>
        <dbReference type="ARBA" id="ARBA00022553"/>
    </source>
</evidence>
<keyword evidence="4" id="KW-1003">Cell membrane</keyword>
<dbReference type="NCBIfam" id="NF008312">
    <property type="entry name" value="PRK11100.1"/>
    <property type="match status" value="1"/>
</dbReference>
<keyword evidence="9 12" id="KW-1133">Transmembrane helix</keyword>
<evidence type="ECO:0000256" key="10">
    <source>
        <dbReference type="ARBA" id="ARBA00023012"/>
    </source>
</evidence>
<dbReference type="Gene3D" id="6.10.340.10">
    <property type="match status" value="1"/>
</dbReference>
<reference evidence="15 16" key="1">
    <citation type="submission" date="2019-04" db="EMBL/GenBank/DDBJ databases">
        <title>Lampropedia sp YIM MLB12 draf genome.</title>
        <authorList>
            <person name="Wang Y.-X."/>
        </authorList>
    </citation>
    <scope>NUCLEOTIDE SEQUENCE [LARGE SCALE GENOMIC DNA]</scope>
    <source>
        <strain evidence="15 16">YIM MLB12</strain>
    </source>
</reference>
<dbReference type="InterPro" id="IPR003661">
    <property type="entry name" value="HisK_dim/P_dom"/>
</dbReference>
<dbReference type="Gene3D" id="3.30.565.10">
    <property type="entry name" value="Histidine kinase-like ATPase, C-terminal domain"/>
    <property type="match status" value="1"/>
</dbReference>
<evidence type="ECO:0000256" key="1">
    <source>
        <dbReference type="ARBA" id="ARBA00000085"/>
    </source>
</evidence>
<accession>A0A4V3YXI1</accession>
<evidence type="ECO:0000313" key="16">
    <source>
        <dbReference type="Proteomes" id="UP000306236"/>
    </source>
</evidence>
<dbReference type="OrthoDB" id="9806130at2"/>
<dbReference type="SMART" id="SM00388">
    <property type="entry name" value="HisKA"/>
    <property type="match status" value="1"/>
</dbReference>
<dbReference type="InterPro" id="IPR005467">
    <property type="entry name" value="His_kinase_dom"/>
</dbReference>
<dbReference type="InterPro" id="IPR050428">
    <property type="entry name" value="TCS_sensor_his_kinase"/>
</dbReference>
<feature type="transmembrane region" description="Helical" evidence="12">
    <location>
        <begin position="147"/>
        <end position="166"/>
    </location>
</feature>
<name>A0A4V3YXI1_9BURK</name>
<dbReference type="InterPro" id="IPR036890">
    <property type="entry name" value="HATPase_C_sf"/>
</dbReference>
<feature type="domain" description="Histidine kinase" evidence="13">
    <location>
        <begin position="262"/>
        <end position="484"/>
    </location>
</feature>
<dbReference type="InterPro" id="IPR003660">
    <property type="entry name" value="HAMP_dom"/>
</dbReference>
<dbReference type="PROSITE" id="PS50109">
    <property type="entry name" value="HIS_KIN"/>
    <property type="match status" value="1"/>
</dbReference>
<evidence type="ECO:0000256" key="9">
    <source>
        <dbReference type="ARBA" id="ARBA00022989"/>
    </source>
</evidence>
<evidence type="ECO:0000256" key="12">
    <source>
        <dbReference type="SAM" id="Phobius"/>
    </source>
</evidence>
<keyword evidence="10" id="KW-0902">Two-component regulatory system</keyword>
<comment type="caution">
    <text evidence="15">The sequence shown here is derived from an EMBL/GenBank/DDBJ whole genome shotgun (WGS) entry which is preliminary data.</text>
</comment>
<keyword evidence="5" id="KW-0597">Phosphoprotein</keyword>
<dbReference type="RefSeq" id="WP_136405459.1">
    <property type="nucleotide sequence ID" value="NZ_SSWX01000004.1"/>
</dbReference>
<dbReference type="SMART" id="SM00387">
    <property type="entry name" value="HATPase_c"/>
    <property type="match status" value="1"/>
</dbReference>
<organism evidence="15 16">
    <name type="scientific">Lampropedia aestuarii</name>
    <dbReference type="NCBI Taxonomy" id="2562762"/>
    <lineage>
        <taxon>Bacteria</taxon>
        <taxon>Pseudomonadati</taxon>
        <taxon>Pseudomonadota</taxon>
        <taxon>Betaproteobacteria</taxon>
        <taxon>Burkholderiales</taxon>
        <taxon>Comamonadaceae</taxon>
        <taxon>Lampropedia</taxon>
    </lineage>
</organism>
<dbReference type="InterPro" id="IPR004358">
    <property type="entry name" value="Sig_transdc_His_kin-like_C"/>
</dbReference>
<dbReference type="EC" id="2.7.13.3" evidence="3"/>
<dbReference type="InterPro" id="IPR003594">
    <property type="entry name" value="HATPase_dom"/>
</dbReference>
<evidence type="ECO:0000256" key="4">
    <source>
        <dbReference type="ARBA" id="ARBA00022475"/>
    </source>
</evidence>
<sequence>MSFAIRLFVGYFLIVGLAAWFILSFFSREVEPGVRQGAEDALVDSANLLAEIIAPQLAYGSLAQGDLLRAVSSAKVRPLAASIHGNLKDSVDLRLYITDAKGIVVFDSEFQDVGKDYSRWRDVYLALRGEYGARSTRDIADDENSSVMFVAAPILYSGQVIGVLSLGKPTRTVLRYANNARQRVRELGLILLLASGAIGLLFTVWLSHSVNQLRNYARKVADGEPAQLPTSGGRQLTELAWALENMREKLEGKQYVEQYVQSLTHEMKSPLTAIRASAELLPGAPEAVQLEFVDTILEQTQRLQLVIDRLLVLARVEQLQQPASASVLGTQAWVESVVASRASRAQGRSIAVRVLVQPQAQHAAVQGDPFLLQQALGNLLDNALDFSPTSSTVQIEIALEQSPAAGMRQIIRIRDEGAGVPDYALGHLFERFYSLPRPETGQKSTGLGLAFVREVMRIHQGEVSLANRTDGPGAQAQLVLPVVFVQQAKEGAVQSAENKP</sequence>
<dbReference type="PROSITE" id="PS50885">
    <property type="entry name" value="HAMP"/>
    <property type="match status" value="1"/>
</dbReference>
<comment type="subcellular location">
    <subcellularLocation>
        <location evidence="2">Cell membrane</location>
        <topology evidence="2">Multi-pass membrane protein</topology>
    </subcellularLocation>
</comment>
<keyword evidence="16" id="KW-1185">Reference proteome</keyword>
<dbReference type="GO" id="GO:0000155">
    <property type="term" value="F:phosphorelay sensor kinase activity"/>
    <property type="evidence" value="ECO:0007669"/>
    <property type="project" value="InterPro"/>
</dbReference>
<feature type="transmembrane region" description="Helical" evidence="12">
    <location>
        <begin position="187"/>
        <end position="206"/>
    </location>
</feature>
<proteinExistence type="predicted"/>
<dbReference type="CDD" id="cd00082">
    <property type="entry name" value="HisKA"/>
    <property type="match status" value="1"/>
</dbReference>